<sequence>MPREPRKPDEYIVHLKLEGGHEVHIRFNTIEEVKTWYASQFKAKANEDDLLPLPVKADLNEILLVRPKRVSAIHVEPNFSSSVEMF</sequence>
<reference evidence="1" key="1">
    <citation type="submission" date="2024-01" db="EMBL/GenBank/DDBJ databases">
        <title>Bank of Algae and Cyanobacteria of the Azores (BACA) strain genomes.</title>
        <authorList>
            <person name="Luz R."/>
            <person name="Cordeiro R."/>
            <person name="Fonseca A."/>
            <person name="Goncalves V."/>
        </authorList>
    </citation>
    <scope>NUCLEOTIDE SEQUENCE</scope>
    <source>
        <strain evidence="1">BACA0141</strain>
    </source>
</reference>
<evidence type="ECO:0000313" key="2">
    <source>
        <dbReference type="Proteomes" id="UP001333818"/>
    </source>
</evidence>
<proteinExistence type="predicted"/>
<organism evidence="1 2">
    <name type="scientific">Tumidithrix elongata BACA0141</name>
    <dbReference type="NCBI Taxonomy" id="2716417"/>
    <lineage>
        <taxon>Bacteria</taxon>
        <taxon>Bacillati</taxon>
        <taxon>Cyanobacteriota</taxon>
        <taxon>Cyanophyceae</taxon>
        <taxon>Pseudanabaenales</taxon>
        <taxon>Pseudanabaenaceae</taxon>
        <taxon>Tumidithrix</taxon>
        <taxon>Tumidithrix elongata</taxon>
    </lineage>
</organism>
<dbReference type="RefSeq" id="WP_330482794.1">
    <property type="nucleotide sequence ID" value="NZ_JAZBJZ010000017.1"/>
</dbReference>
<protein>
    <submittedName>
        <fullName evidence="1">Uncharacterized protein</fullName>
    </submittedName>
</protein>
<comment type="caution">
    <text evidence="1">The sequence shown here is derived from an EMBL/GenBank/DDBJ whole genome shotgun (WGS) entry which is preliminary data.</text>
</comment>
<accession>A0AAW9PRQ0</accession>
<dbReference type="Proteomes" id="UP001333818">
    <property type="component" value="Unassembled WGS sequence"/>
</dbReference>
<gene>
    <name evidence="1" type="ORF">V2H45_06385</name>
</gene>
<evidence type="ECO:0000313" key="1">
    <source>
        <dbReference type="EMBL" id="MEE3716367.1"/>
    </source>
</evidence>
<keyword evidence="2" id="KW-1185">Reference proteome</keyword>
<dbReference type="AlphaFoldDB" id="A0AAW9PRQ0"/>
<dbReference type="EMBL" id="JAZBJZ010000017">
    <property type="protein sequence ID" value="MEE3716367.1"/>
    <property type="molecule type" value="Genomic_DNA"/>
</dbReference>
<name>A0AAW9PRQ0_9CYAN</name>